<accession>A0A830FDK5</accession>
<sequence length="105" mass="12050">MQRVINRKLYDTDEAEQIAQHAPNTDRGDYHYLIETLYKTSDEEPEYFLHCEGGAATEYSDPYEGGRTSGEELNLVDPETALDWCEERAIDGEIIVEEFGELIET</sequence>
<evidence type="ECO:0000313" key="2">
    <source>
        <dbReference type="Proteomes" id="UP000607197"/>
    </source>
</evidence>
<reference evidence="1" key="2">
    <citation type="submission" date="2020-09" db="EMBL/GenBank/DDBJ databases">
        <authorList>
            <person name="Sun Q."/>
            <person name="Ohkuma M."/>
        </authorList>
    </citation>
    <scope>NUCLEOTIDE SEQUENCE</scope>
    <source>
        <strain evidence="1">JCM 19596</strain>
    </source>
</reference>
<protein>
    <submittedName>
        <fullName evidence="1">Uncharacterized protein</fullName>
    </submittedName>
</protein>
<dbReference type="Proteomes" id="UP000607197">
    <property type="component" value="Unassembled WGS sequence"/>
</dbReference>
<dbReference type="AlphaFoldDB" id="A0A830FDK5"/>
<gene>
    <name evidence="1" type="ORF">GCM10009039_23110</name>
</gene>
<proteinExistence type="predicted"/>
<dbReference type="EMBL" id="BMPG01000003">
    <property type="protein sequence ID" value="GGL64576.1"/>
    <property type="molecule type" value="Genomic_DNA"/>
</dbReference>
<dbReference type="RefSeq" id="WP_188979102.1">
    <property type="nucleotide sequence ID" value="NZ_BMPG01000003.1"/>
</dbReference>
<comment type="caution">
    <text evidence="1">The sequence shown here is derived from an EMBL/GenBank/DDBJ whole genome shotgun (WGS) entry which is preliminary data.</text>
</comment>
<organism evidence="1 2">
    <name type="scientific">Halocalculus aciditolerans</name>
    <dbReference type="NCBI Taxonomy" id="1383812"/>
    <lineage>
        <taxon>Archaea</taxon>
        <taxon>Methanobacteriati</taxon>
        <taxon>Methanobacteriota</taxon>
        <taxon>Stenosarchaea group</taxon>
        <taxon>Halobacteria</taxon>
        <taxon>Halobacteriales</taxon>
        <taxon>Halobacteriaceae</taxon>
        <taxon>Halocalculus</taxon>
    </lineage>
</organism>
<evidence type="ECO:0000313" key="1">
    <source>
        <dbReference type="EMBL" id="GGL64576.1"/>
    </source>
</evidence>
<name>A0A830FDK5_9EURY</name>
<dbReference type="OrthoDB" id="190520at2157"/>
<keyword evidence="2" id="KW-1185">Reference proteome</keyword>
<reference evidence="1" key="1">
    <citation type="journal article" date="2014" name="Int. J. Syst. Evol. Microbiol.">
        <title>Complete genome sequence of Corynebacterium casei LMG S-19264T (=DSM 44701T), isolated from a smear-ripened cheese.</title>
        <authorList>
            <consortium name="US DOE Joint Genome Institute (JGI-PGF)"/>
            <person name="Walter F."/>
            <person name="Albersmeier A."/>
            <person name="Kalinowski J."/>
            <person name="Ruckert C."/>
        </authorList>
    </citation>
    <scope>NUCLEOTIDE SEQUENCE</scope>
    <source>
        <strain evidence="1">JCM 19596</strain>
    </source>
</reference>